<dbReference type="PANTHER" id="PTHR10605">
    <property type="entry name" value="HEPARAN SULFATE SULFOTRANSFERASE"/>
    <property type="match status" value="1"/>
</dbReference>
<evidence type="ECO:0000313" key="2">
    <source>
        <dbReference type="EMBL" id="SDB43527.1"/>
    </source>
</evidence>
<keyword evidence="3" id="KW-1185">Reference proteome</keyword>
<name>A0A1G6DEC4_9HYPH</name>
<evidence type="ECO:0000256" key="1">
    <source>
        <dbReference type="ARBA" id="ARBA00022679"/>
    </source>
</evidence>
<organism evidence="2 3">
    <name type="scientific">Bauldia litoralis</name>
    <dbReference type="NCBI Taxonomy" id="665467"/>
    <lineage>
        <taxon>Bacteria</taxon>
        <taxon>Pseudomonadati</taxon>
        <taxon>Pseudomonadota</taxon>
        <taxon>Alphaproteobacteria</taxon>
        <taxon>Hyphomicrobiales</taxon>
        <taxon>Kaistiaceae</taxon>
        <taxon>Bauldia</taxon>
    </lineage>
</organism>
<protein>
    <submittedName>
        <fullName evidence="2">Sulfotransferase family protein</fullName>
    </submittedName>
</protein>
<dbReference type="EMBL" id="FMXQ01000007">
    <property type="protein sequence ID" value="SDB43527.1"/>
    <property type="molecule type" value="Genomic_DNA"/>
</dbReference>
<dbReference type="PANTHER" id="PTHR10605:SF56">
    <property type="entry name" value="BIFUNCTIONAL HEPARAN SULFATE N-DEACETYLASE_N-SULFOTRANSFERASE"/>
    <property type="match status" value="1"/>
</dbReference>
<reference evidence="2 3" key="1">
    <citation type="submission" date="2016-10" db="EMBL/GenBank/DDBJ databases">
        <authorList>
            <person name="de Groot N.N."/>
        </authorList>
    </citation>
    <scope>NUCLEOTIDE SEQUENCE [LARGE SCALE GENOMIC DNA]</scope>
    <source>
        <strain evidence="2 3">ATCC 35022</strain>
    </source>
</reference>
<sequence length="302" mass="33313">MSVGAGAPGSRDAETVSRSGGPDFLCVGAQKAGTQWLYDQLAPHPDFWLPPIKEFHHFDLPGSRRELAEGMLRRAEADLDAFNAFRQQNRRRALVERDVAFLRKFVAMPPGVDIEAYAALFDDKGASIAGDVTPGYSILEPGVIGTIVARFPDLKVIFIARDPVDRFWSAFNMRLRRGDLKGRADIRSVERFAAREGVMSRSRQSVTVRRWREAIPADRFALFFFDDLVADPATLRREVLTFLGGSPDAAATVEAGFNRKGDNEKVPMDAAMQAAIARILADELKACAAEFGGRAVAWARRG</sequence>
<dbReference type="OrthoDB" id="981508at2"/>
<dbReference type="InterPro" id="IPR027417">
    <property type="entry name" value="P-loop_NTPase"/>
</dbReference>
<evidence type="ECO:0000313" key="3">
    <source>
        <dbReference type="Proteomes" id="UP000199071"/>
    </source>
</evidence>
<dbReference type="RefSeq" id="WP_090877885.1">
    <property type="nucleotide sequence ID" value="NZ_FMXQ01000007.1"/>
</dbReference>
<dbReference type="InterPro" id="IPR037359">
    <property type="entry name" value="NST/OST"/>
</dbReference>
<dbReference type="AlphaFoldDB" id="A0A1G6DEC4"/>
<accession>A0A1G6DEC4</accession>
<gene>
    <name evidence="2" type="ORF">SAMN02982931_03274</name>
</gene>
<dbReference type="SUPFAM" id="SSF52540">
    <property type="entry name" value="P-loop containing nucleoside triphosphate hydrolases"/>
    <property type="match status" value="1"/>
</dbReference>
<dbReference type="STRING" id="665467.SAMN02982931_03274"/>
<dbReference type="Gene3D" id="3.40.50.300">
    <property type="entry name" value="P-loop containing nucleotide triphosphate hydrolases"/>
    <property type="match status" value="1"/>
</dbReference>
<dbReference type="Pfam" id="PF13469">
    <property type="entry name" value="Sulfotransfer_3"/>
    <property type="match status" value="1"/>
</dbReference>
<dbReference type="GO" id="GO:0008146">
    <property type="term" value="F:sulfotransferase activity"/>
    <property type="evidence" value="ECO:0007669"/>
    <property type="project" value="InterPro"/>
</dbReference>
<keyword evidence="1 2" id="KW-0808">Transferase</keyword>
<proteinExistence type="predicted"/>
<dbReference type="Proteomes" id="UP000199071">
    <property type="component" value="Unassembled WGS sequence"/>
</dbReference>